<dbReference type="EMBL" id="JARBJD010000139">
    <property type="protein sequence ID" value="KAK2950267.1"/>
    <property type="molecule type" value="Genomic_DNA"/>
</dbReference>
<feature type="compositionally biased region" description="Acidic residues" evidence="1">
    <location>
        <begin position="556"/>
        <end position="571"/>
    </location>
</feature>
<sequence length="1105" mass="120659">MKVVGADGVCVSQTNHRNDLCSFEGISTTVSEMRILNVSSLPGEVKEASSLFWQRMVGCGIWGSNNHLSGTVLRDVNGGGSFLCSNSTFSWCHTTSSERPSILPASPSTINHSSFPTTRLIPNQAEPGDDPNDPYTGKEYSGENRFNIADVELVDPPSISAQQPAQNSQLCLSKRAHSPNARSQAPQLYGGCVYLYNMDSTTNTIDACSFADWYPSNDGNAEQYGGGIGTYRTTAPLVITDSNFTLSEETTHTNNGGFLSSYSQSSTGKSFTITNSRFVGDSTSTGLVIYFYSTTSSSVHARGFLTVTDSLIHSTRSKINLYNLAIRSPSGFSRTEITDTSIEYQSIEFYTHPHLFLDCGLSDCSINTRYAARLMILFSGTSFTGKSTNTSRSPIYLDSTSHVIFHKCDFTDCSIPSSRSLISSYTLPSLVVDTCSFTRCSGGYSIFDVQTTHSFFYFCTFTNVTGSTAFIMTTKDNYAYIFESCRFELETANKLDIDVYQTDVSCLNQTTVTGCSSNRPMYFGTSWKNQKELPTLLVVPGEVSKNEMRVIIPPTDPEDPTSEESTETESAEPEKDAEQPIQTFASLSDALGNISTTPLLDTVITFSDGSFTEDALLEVSQIVEIVGAGSNISEIHSTQLTTGGFASKSAGKLTLHSLRLVPSSTTSFLGSSKDSATGSCELRHSFFKNIESLESLVCVSGTSSLAVTNTLFLTITRTSSKPNPVESIQCASCIEGKTSGEVQVLYCRFGACTTKGRAGAIDLENDVTSAFEIGNSFFDRNYAGEGVPDAVRGDAVVLKSFDDSKLTIDFLTIQSFPSLLSFLVNLSHPIVPPPTRLSMSSGGIDDPLTWSYRYKTIADYVFDTFTLQQLLESRLRNNTYTSVSVSVCRRETMTPFVFQNSSVHVSLGNYRVSIITVNQQNEVFITLKDASLSFYDVQFVFDGLTTPAFECDDYSSIELRYIAIKLTTTPSLTAPFINSTGPRISVMDHFFTQPLTLDKTPFIQLNRTDKDAYLRYRFVTPVLASPLTAPFIVCEGASEVDLSVLILKMTFEHSASFAYAKDSTVTLSSNKIQLLKSTAQGAFLHLENGAVDDVEVSIVTEESDL</sequence>
<accession>A0ABQ9XFZ9</accession>
<proteinExistence type="predicted"/>
<name>A0ABQ9XFZ9_9EUKA</name>
<feature type="region of interest" description="Disordered" evidence="1">
    <location>
        <begin position="119"/>
        <end position="141"/>
    </location>
</feature>
<comment type="caution">
    <text evidence="2">The sequence shown here is derived from an EMBL/GenBank/DDBJ whole genome shotgun (WGS) entry which is preliminary data.</text>
</comment>
<evidence type="ECO:0000313" key="3">
    <source>
        <dbReference type="Proteomes" id="UP001281761"/>
    </source>
</evidence>
<feature type="region of interest" description="Disordered" evidence="1">
    <location>
        <begin position="547"/>
        <end position="579"/>
    </location>
</feature>
<organism evidence="2 3">
    <name type="scientific">Blattamonas nauphoetae</name>
    <dbReference type="NCBI Taxonomy" id="2049346"/>
    <lineage>
        <taxon>Eukaryota</taxon>
        <taxon>Metamonada</taxon>
        <taxon>Preaxostyla</taxon>
        <taxon>Oxymonadida</taxon>
        <taxon>Blattamonas</taxon>
    </lineage>
</organism>
<evidence type="ECO:0000313" key="2">
    <source>
        <dbReference type="EMBL" id="KAK2950267.1"/>
    </source>
</evidence>
<reference evidence="2 3" key="1">
    <citation type="journal article" date="2022" name="bioRxiv">
        <title>Genomics of Preaxostyla Flagellates Illuminates Evolutionary Transitions and the Path Towards Mitochondrial Loss.</title>
        <authorList>
            <person name="Novak L.V.F."/>
            <person name="Treitli S.C."/>
            <person name="Pyrih J."/>
            <person name="Halakuc P."/>
            <person name="Pipaliya S.V."/>
            <person name="Vacek V."/>
            <person name="Brzon O."/>
            <person name="Soukal P."/>
            <person name="Eme L."/>
            <person name="Dacks J.B."/>
            <person name="Karnkowska A."/>
            <person name="Elias M."/>
            <person name="Hampl V."/>
        </authorList>
    </citation>
    <scope>NUCLEOTIDE SEQUENCE [LARGE SCALE GENOMIC DNA]</scope>
    <source>
        <strain evidence="2">NAU3</strain>
        <tissue evidence="2">Gut</tissue>
    </source>
</reference>
<keyword evidence="3" id="KW-1185">Reference proteome</keyword>
<protein>
    <submittedName>
        <fullName evidence="2">Uncharacterized protein</fullName>
    </submittedName>
</protein>
<gene>
    <name evidence="2" type="ORF">BLNAU_14759</name>
</gene>
<evidence type="ECO:0000256" key="1">
    <source>
        <dbReference type="SAM" id="MobiDB-lite"/>
    </source>
</evidence>
<dbReference type="Proteomes" id="UP001281761">
    <property type="component" value="Unassembled WGS sequence"/>
</dbReference>